<gene>
    <name evidence="2" type="ORF">Pma05_02550</name>
</gene>
<organism evidence="2 3">
    <name type="scientific">Plantactinospora mayteni</name>
    <dbReference type="NCBI Taxonomy" id="566021"/>
    <lineage>
        <taxon>Bacteria</taxon>
        <taxon>Bacillati</taxon>
        <taxon>Actinomycetota</taxon>
        <taxon>Actinomycetes</taxon>
        <taxon>Micromonosporales</taxon>
        <taxon>Micromonosporaceae</taxon>
        <taxon>Plantactinospora</taxon>
    </lineage>
</organism>
<proteinExistence type="predicted"/>
<name>A0ABQ4EG48_9ACTN</name>
<keyword evidence="3" id="KW-1185">Reference proteome</keyword>
<feature type="region of interest" description="Disordered" evidence="1">
    <location>
        <begin position="1"/>
        <end position="25"/>
    </location>
</feature>
<protein>
    <submittedName>
        <fullName evidence="2">Uncharacterized protein</fullName>
    </submittedName>
</protein>
<dbReference type="Proteomes" id="UP000621500">
    <property type="component" value="Unassembled WGS sequence"/>
</dbReference>
<feature type="region of interest" description="Disordered" evidence="1">
    <location>
        <begin position="102"/>
        <end position="122"/>
    </location>
</feature>
<reference evidence="2 3" key="1">
    <citation type="submission" date="2021-01" db="EMBL/GenBank/DDBJ databases">
        <title>Whole genome shotgun sequence of Plantactinospora mayteni NBRC 109088.</title>
        <authorList>
            <person name="Komaki H."/>
            <person name="Tamura T."/>
        </authorList>
    </citation>
    <scope>NUCLEOTIDE SEQUENCE [LARGE SCALE GENOMIC DNA]</scope>
    <source>
        <strain evidence="2 3">NBRC 109088</strain>
    </source>
</reference>
<sequence>MADRDTFAFNAERAQRHSKKWQEESKNLADAGSLLSRSRFRSLSEPGIFAELMPQHEALVAKMTARYSEGAAVWSTIGEFLLIANDKFQAEEQQAVQRLRKLQDAITANPQHPAGNSPGMKR</sequence>
<dbReference type="RefSeq" id="WP_203855356.1">
    <property type="nucleotide sequence ID" value="NZ_BAAAZQ010000003.1"/>
</dbReference>
<comment type="caution">
    <text evidence="2">The sequence shown here is derived from an EMBL/GenBank/DDBJ whole genome shotgun (WGS) entry which is preliminary data.</text>
</comment>
<dbReference type="EMBL" id="BONX01000002">
    <property type="protein sequence ID" value="GIG93682.1"/>
    <property type="molecule type" value="Genomic_DNA"/>
</dbReference>
<evidence type="ECO:0000256" key="1">
    <source>
        <dbReference type="SAM" id="MobiDB-lite"/>
    </source>
</evidence>
<accession>A0ABQ4EG48</accession>
<evidence type="ECO:0000313" key="2">
    <source>
        <dbReference type="EMBL" id="GIG93682.1"/>
    </source>
</evidence>
<evidence type="ECO:0000313" key="3">
    <source>
        <dbReference type="Proteomes" id="UP000621500"/>
    </source>
</evidence>